<protein>
    <submittedName>
        <fullName evidence="8">Ni/Fe hydrogenase subunit alpha</fullName>
    </submittedName>
    <submittedName>
        <fullName evidence="7">Nickel-dependent hydrogenase large subunit</fullName>
    </submittedName>
</protein>
<evidence type="ECO:0000256" key="2">
    <source>
        <dbReference type="ARBA" id="ARBA00009292"/>
    </source>
</evidence>
<evidence type="ECO:0000256" key="4">
    <source>
        <dbReference type="ARBA" id="ARBA00022723"/>
    </source>
</evidence>
<dbReference type="KEGG" id="daw:HS1_002313"/>
<evidence type="ECO:0000256" key="5">
    <source>
        <dbReference type="ARBA" id="ARBA00023002"/>
    </source>
</evidence>
<sequence>MGKTLTIDPITRITGHAKIMIDLDDNGNVAETKIVIPSMRGFEEFCIGRPAEEIPRIVNRICGISSWDNHLASNKAIDKIFGATLPAAGDKLRRLMQHLAWIANKTLHFYFLVAPDYIRPEAESRNVFSIFKSNPELGTKVIKMRQLAAMLVEHFSGKVIHPMAAVPGGFSKPMTESEREEMLKGTEELLEFAKFSMELAKTEMLSKYMDVIEQIGVINTGFLGTITDDGTWEIYDGKLRLMKADGSCEDFSYEQYTDYIAQHIEPWTYSKFCYVKNWGEFGLELDNSTIYRTGALARINVCEKMATPLAQAELEEFRDKFGRPCQYTMLYPYASLIEMLANAEQALALLKDSEITDKDVRVPVEAKAGHGVGCVESVPGTLIHDCETDKDGFITKTNIILGLTHNAAAMNLSLKQAAQTLIKEGNYDQDSINHLEMVVRAYNPSFQD</sequence>
<evidence type="ECO:0000313" key="8">
    <source>
        <dbReference type="EMBL" id="HEB74319.1"/>
    </source>
</evidence>
<keyword evidence="4 6" id="KW-0479">Metal-binding</keyword>
<dbReference type="EMBL" id="DRKW01000219">
    <property type="protein sequence ID" value="HEB74319.1"/>
    <property type="molecule type" value="Genomic_DNA"/>
</dbReference>
<dbReference type="GO" id="GO:0016491">
    <property type="term" value="F:oxidoreductase activity"/>
    <property type="evidence" value="ECO:0007669"/>
    <property type="project" value="UniProtKB-KW"/>
</dbReference>
<dbReference type="PANTHER" id="PTHR43600">
    <property type="entry name" value="COENZYME F420 HYDROGENASE, SUBUNIT ALPHA"/>
    <property type="match status" value="1"/>
</dbReference>
<dbReference type="Pfam" id="PF00374">
    <property type="entry name" value="NiFeSe_Hases"/>
    <property type="match status" value="1"/>
</dbReference>
<comment type="cofactor">
    <cofactor evidence="1 6">
        <name>Ni(2+)</name>
        <dbReference type="ChEBI" id="CHEBI:49786"/>
    </cofactor>
</comment>
<evidence type="ECO:0000313" key="7">
    <source>
        <dbReference type="EMBL" id="AMM42097.1"/>
    </source>
</evidence>
<gene>
    <name evidence="7" type="primary">mvhA</name>
    <name evidence="8" type="ORF">ENJ03_03770</name>
    <name evidence="7" type="ORF">HS1_002313</name>
</gene>
<organism evidence="8">
    <name type="scientific">Desulfofervidus auxilii</name>
    <dbReference type="NCBI Taxonomy" id="1621989"/>
    <lineage>
        <taxon>Bacteria</taxon>
        <taxon>Pseudomonadati</taxon>
        <taxon>Thermodesulfobacteriota</taxon>
        <taxon>Candidatus Desulfofervidia</taxon>
        <taxon>Candidatus Desulfofervidales</taxon>
        <taxon>Candidatus Desulfofervidaceae</taxon>
        <taxon>Candidatus Desulfofervidus</taxon>
    </lineage>
</organism>
<accession>A0A7V1I4L9</accession>
<dbReference type="InterPro" id="IPR001501">
    <property type="entry name" value="Ni-dep_hyd_lsu"/>
</dbReference>
<reference evidence="8" key="2">
    <citation type="journal article" date="2020" name="mSystems">
        <title>Genome- and Community-Level Interaction Insights into Carbon Utilization and Element Cycling Functions of Hydrothermarchaeota in Hydrothermal Sediment.</title>
        <authorList>
            <person name="Zhou Z."/>
            <person name="Liu Y."/>
            <person name="Xu W."/>
            <person name="Pan J."/>
            <person name="Luo Z.H."/>
            <person name="Li M."/>
        </authorList>
    </citation>
    <scope>NUCLEOTIDE SEQUENCE [LARGE SCALE GENOMIC DNA]</scope>
    <source>
        <strain evidence="8">HyVt-45</strain>
    </source>
</reference>
<keyword evidence="9" id="KW-1185">Reference proteome</keyword>
<dbReference type="InterPro" id="IPR029014">
    <property type="entry name" value="NiFe-Hase_large"/>
</dbReference>
<name>A0A7V1I4L9_DESA2</name>
<dbReference type="GO" id="GO:0016151">
    <property type="term" value="F:nickel cation binding"/>
    <property type="evidence" value="ECO:0007669"/>
    <property type="project" value="InterPro"/>
</dbReference>
<proteinExistence type="inferred from homology"/>
<evidence type="ECO:0000313" key="9">
    <source>
        <dbReference type="Proteomes" id="UP000070560"/>
    </source>
</evidence>
<dbReference type="OrthoDB" id="9761717at2"/>
<feature type="binding site" evidence="6">
    <location>
        <position position="43"/>
    </location>
    <ligand>
        <name>Mg(2+)</name>
        <dbReference type="ChEBI" id="CHEBI:18420"/>
    </ligand>
</feature>
<reference evidence="7 9" key="1">
    <citation type="submission" date="2015-10" db="EMBL/GenBank/DDBJ databases">
        <title>Candidatus Desulfofervidus auxilii, a hydrogenotrophic sulfate-reducing bacterium involved in the thermophilic anaerobic oxidation of methane.</title>
        <authorList>
            <person name="Krukenberg V."/>
            <person name="Richter M."/>
            <person name="Wegener G."/>
        </authorList>
    </citation>
    <scope>NUCLEOTIDE SEQUENCE [LARGE SCALE GENOMIC DNA]</scope>
    <source>
        <strain evidence="7 9">HS1</strain>
    </source>
</reference>
<dbReference type="SUPFAM" id="SSF56762">
    <property type="entry name" value="HydB/Nqo4-like"/>
    <property type="match status" value="1"/>
</dbReference>
<feature type="binding site" evidence="6">
    <location>
        <position position="399"/>
    </location>
    <ligand>
        <name>Mg(2+)</name>
        <dbReference type="ChEBI" id="CHEBI:18420"/>
    </ligand>
</feature>
<evidence type="ECO:0000256" key="6">
    <source>
        <dbReference type="PIRSR" id="PIRSR601501-1"/>
    </source>
</evidence>
<evidence type="ECO:0000256" key="3">
    <source>
        <dbReference type="ARBA" id="ARBA00022596"/>
    </source>
</evidence>
<keyword evidence="6" id="KW-0460">Magnesium</keyword>
<dbReference type="RefSeq" id="WP_066065692.1">
    <property type="nucleotide sequence ID" value="NZ_CP013015.1"/>
</dbReference>
<evidence type="ECO:0000256" key="1">
    <source>
        <dbReference type="ARBA" id="ARBA00001967"/>
    </source>
</evidence>
<dbReference type="PANTHER" id="PTHR43600:SF2">
    <property type="entry name" value="F420-NON-REDUCING HYDROGENASE VHU SUBUNIT A"/>
    <property type="match status" value="1"/>
</dbReference>
<keyword evidence="5" id="KW-0560">Oxidoreductase</keyword>
<dbReference type="AlphaFoldDB" id="A0A7V1I4L9"/>
<comment type="similarity">
    <text evidence="2">Belongs to the [NiFe]/[NiFeSe] hydrogenase large subunit family.</text>
</comment>
<dbReference type="Proteomes" id="UP000070560">
    <property type="component" value="Chromosome"/>
</dbReference>
<feature type="binding site" evidence="6">
    <location>
        <position position="62"/>
    </location>
    <ligand>
        <name>Mg(2+)</name>
        <dbReference type="ChEBI" id="CHEBI:18420"/>
    </ligand>
</feature>
<keyword evidence="3 6" id="KW-0533">Nickel</keyword>
<dbReference type="Gene3D" id="1.10.645.10">
    <property type="entry name" value="Cytochrome-c3 Hydrogenase, chain B"/>
    <property type="match status" value="1"/>
</dbReference>
<dbReference type="EMBL" id="CP013015">
    <property type="protein sequence ID" value="AMM42097.1"/>
    <property type="molecule type" value="Genomic_DNA"/>
</dbReference>
<dbReference type="Proteomes" id="UP000886268">
    <property type="component" value="Unassembled WGS sequence"/>
</dbReference>